<feature type="transmembrane region" description="Helical" evidence="8">
    <location>
        <begin position="515"/>
        <end position="536"/>
    </location>
</feature>
<feature type="transmembrane region" description="Helical" evidence="8">
    <location>
        <begin position="436"/>
        <end position="459"/>
    </location>
</feature>
<reference evidence="10" key="1">
    <citation type="submission" date="2022-07" db="EMBL/GenBank/DDBJ databases">
        <title>Fungi with potential for degradation of polypropylene.</title>
        <authorList>
            <person name="Gostincar C."/>
        </authorList>
    </citation>
    <scope>NUCLEOTIDE SEQUENCE</scope>
    <source>
        <strain evidence="10">EXF-13287</strain>
    </source>
</reference>
<evidence type="ECO:0000259" key="9">
    <source>
        <dbReference type="Pfam" id="PF00324"/>
    </source>
</evidence>
<dbReference type="PROSITE" id="PS00218">
    <property type="entry name" value="AMINO_ACID_PERMEASE_1"/>
    <property type="match status" value="1"/>
</dbReference>
<evidence type="ECO:0000256" key="1">
    <source>
        <dbReference type="ARBA" id="ARBA00004141"/>
    </source>
</evidence>
<comment type="caution">
    <text evidence="10">The sequence shown here is derived from an EMBL/GenBank/DDBJ whole genome shotgun (WGS) entry which is preliminary data.</text>
</comment>
<evidence type="ECO:0000313" key="11">
    <source>
        <dbReference type="Proteomes" id="UP001174691"/>
    </source>
</evidence>
<feature type="transmembrane region" description="Helical" evidence="8">
    <location>
        <begin position="407"/>
        <end position="424"/>
    </location>
</feature>
<organism evidence="10 11">
    <name type="scientific">Coniochaeta hoffmannii</name>
    <dbReference type="NCBI Taxonomy" id="91930"/>
    <lineage>
        <taxon>Eukaryota</taxon>
        <taxon>Fungi</taxon>
        <taxon>Dikarya</taxon>
        <taxon>Ascomycota</taxon>
        <taxon>Pezizomycotina</taxon>
        <taxon>Sordariomycetes</taxon>
        <taxon>Sordariomycetidae</taxon>
        <taxon>Coniochaetales</taxon>
        <taxon>Coniochaetaceae</taxon>
        <taxon>Coniochaeta</taxon>
    </lineage>
</organism>
<dbReference type="InterPro" id="IPR004840">
    <property type="entry name" value="Amino_acid_permease_CS"/>
</dbReference>
<evidence type="ECO:0000256" key="3">
    <source>
        <dbReference type="ARBA" id="ARBA00022692"/>
    </source>
</evidence>
<keyword evidence="3 8" id="KW-0812">Transmembrane</keyword>
<dbReference type="FunFam" id="1.20.1740.10:FF:000017">
    <property type="entry name" value="Amino acid permease"/>
    <property type="match status" value="1"/>
</dbReference>
<evidence type="ECO:0000256" key="7">
    <source>
        <dbReference type="SAM" id="MobiDB-lite"/>
    </source>
</evidence>
<keyword evidence="11" id="KW-1185">Reference proteome</keyword>
<feature type="transmembrane region" description="Helical" evidence="8">
    <location>
        <begin position="307"/>
        <end position="326"/>
    </location>
</feature>
<keyword evidence="5 8" id="KW-1133">Transmembrane helix</keyword>
<dbReference type="InterPro" id="IPR004841">
    <property type="entry name" value="AA-permease/SLC12A_dom"/>
</dbReference>
<keyword evidence="4" id="KW-0029">Amino-acid transport</keyword>
<protein>
    <submittedName>
        <fullName evidence="10">Amino acid permease</fullName>
    </submittedName>
</protein>
<dbReference type="Proteomes" id="UP001174691">
    <property type="component" value="Unassembled WGS sequence"/>
</dbReference>
<keyword evidence="6 8" id="KW-0472">Membrane</keyword>
<feature type="transmembrane region" description="Helical" evidence="8">
    <location>
        <begin position="362"/>
        <end position="382"/>
    </location>
</feature>
<evidence type="ECO:0000313" key="10">
    <source>
        <dbReference type="EMBL" id="KAJ9157022.1"/>
    </source>
</evidence>
<feature type="transmembrane region" description="Helical" evidence="8">
    <location>
        <begin position="108"/>
        <end position="128"/>
    </location>
</feature>
<dbReference type="EMBL" id="JANBVN010000046">
    <property type="protein sequence ID" value="KAJ9157022.1"/>
    <property type="molecule type" value="Genomic_DNA"/>
</dbReference>
<dbReference type="GO" id="GO:0016020">
    <property type="term" value="C:membrane"/>
    <property type="evidence" value="ECO:0007669"/>
    <property type="project" value="UniProtKB-SubCell"/>
</dbReference>
<sequence length="583" mass="63991">MSKDEEKSVQGLAPALPTYSQSQGTVLGGDDVARRESKTWEGAVREEDWATRNGLTLRSFGKRDYGRGIVELERSMQPRHLHMIAIGGSIGAGFFVGSGSALSNGGPASLFIDFLIIGVMMFNVVYALGELSCMYPVSGGFYTFSTRFIDPSWGFAMGWNYVMQWAVVLPLELTVCGVTISYWNDEISVGVWITIFLVAIIIVNIFGTLGYAEEEFWSAVIKLGATVIFMIIALVLVCGGGPKSGRYGEYYGAQLWYNPGAFRHGFRGFCSVFVTAAFSFSGTELVGLAAAEAHNPVKSLPGAIKQVFWRITLFYILGLFFVGLLVPSDDPNLLQAGAYSSSQASPFVLVGKYANLRGFDDFMNAVILVSVLSIGVSAVYGGSRTLTALAQQGYAPKIFTYVDRSGRPLPSVSIIIIFGFLAYINLSSKGPVIFDWLLALSGLAALFTWGSICVAHIRFRKAWKYHGHTVDEIPFHAVGGVWGSWLGLILIVLVLIAQFYVAIAPVSGGINDAEGFFKAYLAAPVVLFFWAGGWLWKRKGWLRTKDIDVDTNRRDLPWDEIHAYRAEVAAMPFVKRMYHTLFV</sequence>
<name>A0AA38RUN7_9PEZI</name>
<feature type="region of interest" description="Disordered" evidence="7">
    <location>
        <begin position="1"/>
        <end position="30"/>
    </location>
</feature>
<gene>
    <name evidence="10" type="ORF">NKR19_g3905</name>
</gene>
<dbReference type="InterPro" id="IPR050524">
    <property type="entry name" value="APC_YAT"/>
</dbReference>
<feature type="domain" description="Amino acid permease/ SLC12A" evidence="9">
    <location>
        <begin position="80"/>
        <end position="540"/>
    </location>
</feature>
<accession>A0AA38RUN7</accession>
<evidence type="ECO:0000256" key="6">
    <source>
        <dbReference type="ARBA" id="ARBA00023136"/>
    </source>
</evidence>
<dbReference type="PANTHER" id="PTHR43341">
    <property type="entry name" value="AMINO ACID PERMEASE"/>
    <property type="match status" value="1"/>
</dbReference>
<dbReference type="PIRSF" id="PIRSF006060">
    <property type="entry name" value="AA_transporter"/>
    <property type="match status" value="1"/>
</dbReference>
<dbReference type="GO" id="GO:0015171">
    <property type="term" value="F:amino acid transmembrane transporter activity"/>
    <property type="evidence" value="ECO:0007669"/>
    <property type="project" value="TreeGrafter"/>
</dbReference>
<evidence type="ECO:0000256" key="5">
    <source>
        <dbReference type="ARBA" id="ARBA00022989"/>
    </source>
</evidence>
<proteinExistence type="predicted"/>
<dbReference type="PANTHER" id="PTHR43341:SF12">
    <property type="entry name" value="AMINO ACID TRANSPORTER (EUROFUNG)"/>
    <property type="match status" value="1"/>
</dbReference>
<feature type="transmembrane region" description="Helical" evidence="8">
    <location>
        <begin position="162"/>
        <end position="183"/>
    </location>
</feature>
<evidence type="ECO:0000256" key="8">
    <source>
        <dbReference type="SAM" id="Phobius"/>
    </source>
</evidence>
<feature type="transmembrane region" description="Helical" evidence="8">
    <location>
        <begin position="480"/>
        <end position="503"/>
    </location>
</feature>
<comment type="subcellular location">
    <subcellularLocation>
        <location evidence="1">Membrane</location>
        <topology evidence="1">Multi-pass membrane protein</topology>
    </subcellularLocation>
</comment>
<evidence type="ECO:0000256" key="2">
    <source>
        <dbReference type="ARBA" id="ARBA00022448"/>
    </source>
</evidence>
<dbReference type="Pfam" id="PF00324">
    <property type="entry name" value="AA_permease"/>
    <property type="match status" value="1"/>
</dbReference>
<feature type="transmembrane region" description="Helical" evidence="8">
    <location>
        <begin position="81"/>
        <end position="102"/>
    </location>
</feature>
<evidence type="ECO:0000256" key="4">
    <source>
        <dbReference type="ARBA" id="ARBA00022970"/>
    </source>
</evidence>
<feature type="transmembrane region" description="Helical" evidence="8">
    <location>
        <begin position="219"/>
        <end position="242"/>
    </location>
</feature>
<dbReference type="Gene3D" id="1.20.1740.10">
    <property type="entry name" value="Amino acid/polyamine transporter I"/>
    <property type="match status" value="1"/>
</dbReference>
<feature type="transmembrane region" description="Helical" evidence="8">
    <location>
        <begin position="189"/>
        <end position="212"/>
    </location>
</feature>
<keyword evidence="2" id="KW-0813">Transport</keyword>
<dbReference type="AlphaFoldDB" id="A0AA38RUN7"/>